<keyword evidence="1" id="KW-0560">Oxidoreductase</keyword>
<protein>
    <recommendedName>
        <fullName evidence="5">Serpin domain-containing protein</fullName>
    </recommendedName>
</protein>
<evidence type="ECO:0000313" key="4">
    <source>
        <dbReference type="Proteomes" id="UP000318571"/>
    </source>
</evidence>
<keyword evidence="2" id="KW-0732">Signal</keyword>
<dbReference type="SUPFAM" id="SSF51735">
    <property type="entry name" value="NAD(P)-binding Rossmann-fold domains"/>
    <property type="match status" value="1"/>
</dbReference>
<proteinExistence type="predicted"/>
<dbReference type="AlphaFoldDB" id="A0A553PML1"/>
<dbReference type="GO" id="GO:0016491">
    <property type="term" value="F:oxidoreductase activity"/>
    <property type="evidence" value="ECO:0007669"/>
    <property type="project" value="UniProtKB-KW"/>
</dbReference>
<reference evidence="3 4" key="1">
    <citation type="journal article" date="2018" name="Nat. Ecol. Evol.">
        <title>Genomic signatures of mitonuclear coevolution across populations of Tigriopus californicus.</title>
        <authorList>
            <person name="Barreto F.S."/>
            <person name="Watson E.T."/>
            <person name="Lima T.G."/>
            <person name="Willett C.S."/>
            <person name="Edmands S."/>
            <person name="Li W."/>
            <person name="Burton R.S."/>
        </authorList>
    </citation>
    <scope>NUCLEOTIDE SEQUENCE [LARGE SCALE GENOMIC DNA]</scope>
    <source>
        <strain evidence="3 4">San Diego</strain>
    </source>
</reference>
<name>A0A553PML1_TIGCA</name>
<dbReference type="STRING" id="6832.A0A553PML1"/>
<dbReference type="EMBL" id="VCGU01000003">
    <property type="protein sequence ID" value="TRY78913.1"/>
    <property type="molecule type" value="Genomic_DNA"/>
</dbReference>
<sequence>MKVLLHLALILTLSSVWMEAEGKGIALIKKYVTEDNFQMHMASSHFGHFLLTNLLASLLVNSSMKKANPGRIVVVPSLAHCLGKIELDNLNSERSYDDFYAPVPQTGGHFQIF</sequence>
<accession>A0A553PML1</accession>
<dbReference type="PANTHER" id="PTHR43157">
    <property type="entry name" value="PHOSPHATIDYLINOSITOL-GLYCAN BIOSYNTHESIS CLASS F PROTEIN-RELATED"/>
    <property type="match status" value="1"/>
</dbReference>
<dbReference type="PANTHER" id="PTHR43157:SF31">
    <property type="entry name" value="PHOSPHATIDYLINOSITOL-GLYCAN BIOSYNTHESIS CLASS F PROTEIN"/>
    <property type="match status" value="1"/>
</dbReference>
<dbReference type="Gene3D" id="3.40.50.720">
    <property type="entry name" value="NAD(P)-binding Rossmann-like Domain"/>
    <property type="match status" value="1"/>
</dbReference>
<evidence type="ECO:0000256" key="2">
    <source>
        <dbReference type="SAM" id="SignalP"/>
    </source>
</evidence>
<organism evidence="3 4">
    <name type="scientific">Tigriopus californicus</name>
    <name type="common">Marine copepod</name>
    <dbReference type="NCBI Taxonomy" id="6832"/>
    <lineage>
        <taxon>Eukaryota</taxon>
        <taxon>Metazoa</taxon>
        <taxon>Ecdysozoa</taxon>
        <taxon>Arthropoda</taxon>
        <taxon>Crustacea</taxon>
        <taxon>Multicrustacea</taxon>
        <taxon>Hexanauplia</taxon>
        <taxon>Copepoda</taxon>
        <taxon>Harpacticoida</taxon>
        <taxon>Harpacticidae</taxon>
        <taxon>Tigriopus</taxon>
    </lineage>
</organism>
<dbReference type="Proteomes" id="UP000318571">
    <property type="component" value="Chromosome 11"/>
</dbReference>
<dbReference type="InterPro" id="IPR036291">
    <property type="entry name" value="NAD(P)-bd_dom_sf"/>
</dbReference>
<evidence type="ECO:0000313" key="3">
    <source>
        <dbReference type="EMBL" id="TRY78913.1"/>
    </source>
</evidence>
<feature type="chain" id="PRO_5022034339" description="Serpin domain-containing protein" evidence="2">
    <location>
        <begin position="23"/>
        <end position="113"/>
    </location>
</feature>
<comment type="caution">
    <text evidence="3">The sequence shown here is derived from an EMBL/GenBank/DDBJ whole genome shotgun (WGS) entry which is preliminary data.</text>
</comment>
<keyword evidence="4" id="KW-1185">Reference proteome</keyword>
<feature type="signal peptide" evidence="2">
    <location>
        <begin position="1"/>
        <end position="22"/>
    </location>
</feature>
<gene>
    <name evidence="3" type="ORF">TCAL_15369</name>
</gene>
<evidence type="ECO:0000256" key="1">
    <source>
        <dbReference type="ARBA" id="ARBA00023002"/>
    </source>
</evidence>
<evidence type="ECO:0008006" key="5">
    <source>
        <dbReference type="Google" id="ProtNLM"/>
    </source>
</evidence>